<protein>
    <submittedName>
        <fullName evidence="1">Uncharacterized protein</fullName>
    </submittedName>
</protein>
<gene>
    <name evidence="1" type="ORF">TQ35_0010015</name>
</gene>
<evidence type="ECO:0000313" key="2">
    <source>
        <dbReference type="Proteomes" id="UP000053480"/>
    </source>
</evidence>
<proteinExistence type="predicted"/>
<dbReference type="EMBL" id="JZWS03000044">
    <property type="protein sequence ID" value="MEW9492516.1"/>
    <property type="molecule type" value="Genomic_DNA"/>
</dbReference>
<name>A0ACC6TRL7_9CREN</name>
<organism evidence="1 2">
    <name type="scientific">Candidatus Aramenus sulfurataquae</name>
    <dbReference type="NCBI Taxonomy" id="1326980"/>
    <lineage>
        <taxon>Archaea</taxon>
        <taxon>Thermoproteota</taxon>
        <taxon>Thermoprotei</taxon>
        <taxon>Sulfolobales</taxon>
        <taxon>Sulfolobaceae</taxon>
        <taxon>Candidatus Aramenus</taxon>
    </lineage>
</organism>
<comment type="caution">
    <text evidence="1">The sequence shown here is derived from an EMBL/GenBank/DDBJ whole genome shotgun (WGS) entry which is preliminary data.</text>
</comment>
<sequence>MPFQLLESLAIVVILGLSHGLDPDHVVMTRMLKRFSKVISFALFHTAGFLVIALPLAIVILSFSWAKGAIAIGSYAVGMAVSVVFLWASLIGREIEVEPKGLGLLQGALVLTPSKVLSLTIALASGEIAYSALILLAFVASSFVSLLVLSLVNLVPSKVEKPFNLAISLISLGYTAYELLTSLGV</sequence>
<accession>A0ACC6TRL7</accession>
<evidence type="ECO:0000313" key="1">
    <source>
        <dbReference type="EMBL" id="MEW9492516.1"/>
    </source>
</evidence>
<reference evidence="1" key="1">
    <citation type="submission" date="2024-07" db="EMBL/GenBank/DDBJ databases">
        <title>Metagenome and Metagenome-Assembled Genomes of Archaea from a hot spring from the geothermal field of Los Azufres, Mexico.</title>
        <authorList>
            <person name="Marin-Paredes R."/>
            <person name="Martinez-Romero E."/>
            <person name="Servin-Garciduenas L.E."/>
        </authorList>
    </citation>
    <scope>NUCLEOTIDE SEQUENCE</scope>
    <source>
        <strain evidence="1">AZ1-454</strain>
    </source>
</reference>
<dbReference type="Proteomes" id="UP000053480">
    <property type="component" value="Unassembled WGS sequence"/>
</dbReference>